<accession>A0A5B2WKJ2</accession>
<dbReference type="Proteomes" id="UP000323454">
    <property type="component" value="Unassembled WGS sequence"/>
</dbReference>
<comment type="caution">
    <text evidence="2">The sequence shown here is derived from an EMBL/GenBank/DDBJ whole genome shotgun (WGS) entry which is preliminary data.</text>
</comment>
<proteinExistence type="predicted"/>
<feature type="domain" description="Methyltransferase" evidence="1">
    <location>
        <begin position="62"/>
        <end position="153"/>
    </location>
</feature>
<dbReference type="Gene3D" id="3.40.50.150">
    <property type="entry name" value="Vaccinia Virus protein VP39"/>
    <property type="match status" value="1"/>
</dbReference>
<keyword evidence="3" id="KW-1185">Reference proteome</keyword>
<dbReference type="CDD" id="cd02440">
    <property type="entry name" value="AdoMet_MTases"/>
    <property type="match status" value="1"/>
</dbReference>
<evidence type="ECO:0000313" key="2">
    <source>
        <dbReference type="EMBL" id="KAA2250939.1"/>
    </source>
</evidence>
<dbReference type="SUPFAM" id="SSF53335">
    <property type="entry name" value="S-adenosyl-L-methionine-dependent methyltransferases"/>
    <property type="match status" value="1"/>
</dbReference>
<keyword evidence="2" id="KW-0489">Methyltransferase</keyword>
<dbReference type="RefSeq" id="WP_149854814.1">
    <property type="nucleotide sequence ID" value="NZ_VUOB01000086.1"/>
</dbReference>
<reference evidence="2 3" key="1">
    <citation type="submission" date="2019-09" db="EMBL/GenBank/DDBJ databases">
        <title>Goodfellowia gen. nov., a new genus of the Pseudonocardineae related to Actinoalloteichus, containing Goodfellowia coeruleoviolacea gen. nov., comb. nov. gen. nov., comb. nov.</title>
        <authorList>
            <person name="Labeda D."/>
        </authorList>
    </citation>
    <scope>NUCLEOTIDE SEQUENCE [LARGE SCALE GENOMIC DNA]</scope>
    <source>
        <strain evidence="2 3">AN110305</strain>
    </source>
</reference>
<dbReference type="PANTHER" id="PTHR45128">
    <property type="entry name" value="METHYLTRANSFERASE TYPE 11"/>
    <property type="match status" value="1"/>
</dbReference>
<dbReference type="InterPro" id="IPR029063">
    <property type="entry name" value="SAM-dependent_MTases_sf"/>
</dbReference>
<keyword evidence="2" id="KW-0808">Transferase</keyword>
<dbReference type="Pfam" id="PF13847">
    <property type="entry name" value="Methyltransf_31"/>
    <property type="match status" value="1"/>
</dbReference>
<dbReference type="InterPro" id="IPR053173">
    <property type="entry name" value="SAM-binding_MTase"/>
</dbReference>
<name>A0A5B2WKJ2_9PSEU</name>
<sequence>MAVEQQLDRHESIVSSFYGSFPYPWRPMYFDVVSDPDFYGDLIRQETGRRDLATFDDIWVAGCGTNQALITALQFPQASVLGTDVSEQSLAICAENARKLGVTNLRLVQQGIAQADYAQAFDLVICTGVIHHNPDPVRCLARLSAALRSHGVLELMVYNKFHRREKSAFQEALRILLPGEERDHHERLSFARSLADSIQVESTLSTYLSDSANRPEASWVDSWMNPCEQSYDVDALWAMAEQCGLTVDAPKVNQFDRGRNQFLWTLDLTDEKLLREFFSLDDRARWQVVNLLHMNSSPMLWFYLRPAGERVSEADRNRIFLDSVLARPTATRQRHVLNGDGEYELNSHVFEFQKWAPEPEVRAVWDAADGTKTGREIFAEIGRGEDFNSVHRARVMLTSVEFPHLTMRS</sequence>
<protein>
    <submittedName>
        <fullName evidence="2">Class I SAM-dependent methyltransferase</fullName>
    </submittedName>
</protein>
<dbReference type="GO" id="GO:0008168">
    <property type="term" value="F:methyltransferase activity"/>
    <property type="evidence" value="ECO:0007669"/>
    <property type="project" value="UniProtKB-KW"/>
</dbReference>
<evidence type="ECO:0000259" key="1">
    <source>
        <dbReference type="Pfam" id="PF13847"/>
    </source>
</evidence>
<organism evidence="2 3">
    <name type="scientific">Solihabitans fulvus</name>
    <dbReference type="NCBI Taxonomy" id="1892852"/>
    <lineage>
        <taxon>Bacteria</taxon>
        <taxon>Bacillati</taxon>
        <taxon>Actinomycetota</taxon>
        <taxon>Actinomycetes</taxon>
        <taxon>Pseudonocardiales</taxon>
        <taxon>Pseudonocardiaceae</taxon>
        <taxon>Solihabitans</taxon>
    </lineage>
</organism>
<dbReference type="EMBL" id="VUOB01000086">
    <property type="protein sequence ID" value="KAA2250939.1"/>
    <property type="molecule type" value="Genomic_DNA"/>
</dbReference>
<dbReference type="OrthoDB" id="3382693at2"/>
<dbReference type="InterPro" id="IPR025714">
    <property type="entry name" value="Methyltranfer_dom"/>
</dbReference>
<gene>
    <name evidence="2" type="ORF">F0L68_38240</name>
</gene>
<dbReference type="GO" id="GO:0032259">
    <property type="term" value="P:methylation"/>
    <property type="evidence" value="ECO:0007669"/>
    <property type="project" value="UniProtKB-KW"/>
</dbReference>
<evidence type="ECO:0000313" key="3">
    <source>
        <dbReference type="Proteomes" id="UP000323454"/>
    </source>
</evidence>
<reference evidence="2 3" key="2">
    <citation type="submission" date="2019-09" db="EMBL/GenBank/DDBJ databases">
        <authorList>
            <person name="Jin C."/>
        </authorList>
    </citation>
    <scope>NUCLEOTIDE SEQUENCE [LARGE SCALE GENOMIC DNA]</scope>
    <source>
        <strain evidence="2 3">AN110305</strain>
    </source>
</reference>
<dbReference type="PANTHER" id="PTHR45128:SF1">
    <property type="entry name" value="S-ADENOSYLMETHIONINE-DEPENDENT METHYLTRANSFERASE RV2258C"/>
    <property type="match status" value="1"/>
</dbReference>
<dbReference type="AlphaFoldDB" id="A0A5B2WKJ2"/>